<name>A0ABD0Y864_9HEMI</name>
<dbReference type="Proteomes" id="UP001558652">
    <property type="component" value="Unassembled WGS sequence"/>
</dbReference>
<organism evidence="2 3">
    <name type="scientific">Ranatra chinensis</name>
    <dbReference type="NCBI Taxonomy" id="642074"/>
    <lineage>
        <taxon>Eukaryota</taxon>
        <taxon>Metazoa</taxon>
        <taxon>Ecdysozoa</taxon>
        <taxon>Arthropoda</taxon>
        <taxon>Hexapoda</taxon>
        <taxon>Insecta</taxon>
        <taxon>Pterygota</taxon>
        <taxon>Neoptera</taxon>
        <taxon>Paraneoptera</taxon>
        <taxon>Hemiptera</taxon>
        <taxon>Heteroptera</taxon>
        <taxon>Panheteroptera</taxon>
        <taxon>Nepomorpha</taxon>
        <taxon>Nepidae</taxon>
        <taxon>Ranatrinae</taxon>
        <taxon>Ranatra</taxon>
    </lineage>
</organism>
<dbReference type="EMBL" id="JBFDAA010000013">
    <property type="protein sequence ID" value="KAL1122854.1"/>
    <property type="molecule type" value="Genomic_DNA"/>
</dbReference>
<dbReference type="AlphaFoldDB" id="A0ABD0Y864"/>
<accession>A0ABD0Y864</accession>
<comment type="caution">
    <text evidence="2">The sequence shown here is derived from an EMBL/GenBank/DDBJ whole genome shotgun (WGS) entry which is preliminary data.</text>
</comment>
<keyword evidence="1" id="KW-0175">Coiled coil</keyword>
<evidence type="ECO:0000313" key="2">
    <source>
        <dbReference type="EMBL" id="KAL1122854.1"/>
    </source>
</evidence>
<feature type="coiled-coil region" evidence="1">
    <location>
        <begin position="115"/>
        <end position="187"/>
    </location>
</feature>
<evidence type="ECO:0000256" key="1">
    <source>
        <dbReference type="SAM" id="Coils"/>
    </source>
</evidence>
<sequence length="194" mass="22118">MMEMCKSIENVADRICLQQAVALIRHYEARMEALESSMSTMNQETTTVGGRIIATVLPFTDPGTERQPEKGRGGKAEIADCLQESGIFEEEEHTVELVTQSTQTYFTETPPGDLSQEIRKRLETLEGRLRVYESSGDAQTKQLAARIEKETRLAAEVGRLKDRIARLEQENRHLEEERCELEEAENDTRLRCQK</sequence>
<keyword evidence="3" id="KW-1185">Reference proteome</keyword>
<protein>
    <submittedName>
        <fullName evidence="2">Uncharacterized protein</fullName>
    </submittedName>
</protein>
<gene>
    <name evidence="2" type="ORF">AAG570_003180</name>
</gene>
<reference evidence="2 3" key="1">
    <citation type="submission" date="2024-07" db="EMBL/GenBank/DDBJ databases">
        <title>Chromosome-level genome assembly of the water stick insect Ranatra chinensis (Heteroptera: Nepidae).</title>
        <authorList>
            <person name="Liu X."/>
        </authorList>
    </citation>
    <scope>NUCLEOTIDE SEQUENCE [LARGE SCALE GENOMIC DNA]</scope>
    <source>
        <strain evidence="2">Cailab_2021Rc</strain>
        <tissue evidence="2">Muscle</tissue>
    </source>
</reference>
<feature type="coiled-coil region" evidence="1">
    <location>
        <begin position="17"/>
        <end position="44"/>
    </location>
</feature>
<proteinExistence type="predicted"/>
<evidence type="ECO:0000313" key="3">
    <source>
        <dbReference type="Proteomes" id="UP001558652"/>
    </source>
</evidence>